<dbReference type="AlphaFoldDB" id="R7YME5"/>
<name>R7YME5_CONA1</name>
<feature type="region of interest" description="Disordered" evidence="1">
    <location>
        <begin position="184"/>
        <end position="213"/>
    </location>
</feature>
<protein>
    <submittedName>
        <fullName evidence="2">Uncharacterized protein</fullName>
    </submittedName>
</protein>
<dbReference type="HOGENOM" id="CLU_1023128_0_0_1"/>
<reference evidence="3" key="1">
    <citation type="submission" date="2012-06" db="EMBL/GenBank/DDBJ databases">
        <title>The genome sequence of Coniosporium apollinis CBS 100218.</title>
        <authorList>
            <consortium name="The Broad Institute Genome Sequencing Platform"/>
            <person name="Cuomo C."/>
            <person name="Gorbushina A."/>
            <person name="Noack S."/>
            <person name="Walker B."/>
            <person name="Young S.K."/>
            <person name="Zeng Q."/>
            <person name="Gargeya S."/>
            <person name="Fitzgerald M."/>
            <person name="Haas B."/>
            <person name="Abouelleil A."/>
            <person name="Alvarado L."/>
            <person name="Arachchi H.M."/>
            <person name="Berlin A.M."/>
            <person name="Chapman S.B."/>
            <person name="Goldberg J."/>
            <person name="Griggs A."/>
            <person name="Gujja S."/>
            <person name="Hansen M."/>
            <person name="Howarth C."/>
            <person name="Imamovic A."/>
            <person name="Larimer J."/>
            <person name="McCowan C."/>
            <person name="Montmayeur A."/>
            <person name="Murphy C."/>
            <person name="Neiman D."/>
            <person name="Pearson M."/>
            <person name="Priest M."/>
            <person name="Roberts A."/>
            <person name="Saif S."/>
            <person name="Shea T."/>
            <person name="Sisk P."/>
            <person name="Sykes S."/>
            <person name="Wortman J."/>
            <person name="Nusbaum C."/>
            <person name="Birren B."/>
        </authorList>
    </citation>
    <scope>NUCLEOTIDE SEQUENCE [LARGE SCALE GENOMIC DNA]</scope>
    <source>
        <strain evidence="3">CBS 100218</strain>
    </source>
</reference>
<feature type="compositionally biased region" description="Basic and acidic residues" evidence="1">
    <location>
        <begin position="196"/>
        <end position="213"/>
    </location>
</feature>
<dbReference type="Proteomes" id="UP000016924">
    <property type="component" value="Unassembled WGS sequence"/>
</dbReference>
<gene>
    <name evidence="2" type="ORF">W97_02265</name>
</gene>
<dbReference type="EMBL" id="JH767561">
    <property type="protein sequence ID" value="EON63038.1"/>
    <property type="molecule type" value="Genomic_DNA"/>
</dbReference>
<evidence type="ECO:0000313" key="3">
    <source>
        <dbReference type="Proteomes" id="UP000016924"/>
    </source>
</evidence>
<organism evidence="2 3">
    <name type="scientific">Coniosporium apollinis (strain CBS 100218)</name>
    <name type="common">Rock-inhabiting black yeast</name>
    <dbReference type="NCBI Taxonomy" id="1168221"/>
    <lineage>
        <taxon>Eukaryota</taxon>
        <taxon>Fungi</taxon>
        <taxon>Dikarya</taxon>
        <taxon>Ascomycota</taxon>
        <taxon>Pezizomycotina</taxon>
        <taxon>Dothideomycetes</taxon>
        <taxon>Dothideomycetes incertae sedis</taxon>
        <taxon>Coniosporium</taxon>
    </lineage>
</organism>
<keyword evidence="3" id="KW-1185">Reference proteome</keyword>
<feature type="compositionally biased region" description="Polar residues" evidence="1">
    <location>
        <begin position="184"/>
        <end position="193"/>
    </location>
</feature>
<proteinExistence type="predicted"/>
<evidence type="ECO:0000256" key="1">
    <source>
        <dbReference type="SAM" id="MobiDB-lite"/>
    </source>
</evidence>
<sequence length="272" mass="29127">MVTNTEAATVWTFRMSAVDATTCSETVHIRKVSNISTSSDATATSASTTRTLNTTLSADTDVRDLTTASVDKGVFNGGQLDKTRFETIPHQKLLTSAAVATTGASDLKCKINHGSTNASTNAIFCDTTTESTNPHSAGKVPLKETSMALTLYQEAQTAAPGAATSITNQQSDDDQNDVSLAETAQTLNRSSALDTDGLRRSVKARTDADEKSRLGRLLRKPMAYKGHVFQPGKTIRIAHKMSKNHAVAKWVRGHGTGIRKGEAVKDMEVARR</sequence>
<accession>R7YME5</accession>
<dbReference type="GeneID" id="19899576"/>
<evidence type="ECO:0000313" key="2">
    <source>
        <dbReference type="EMBL" id="EON63038.1"/>
    </source>
</evidence>
<dbReference type="RefSeq" id="XP_007778355.1">
    <property type="nucleotide sequence ID" value="XM_007780165.1"/>
</dbReference>